<evidence type="ECO:0000256" key="6">
    <source>
        <dbReference type="SAM" id="MobiDB-lite"/>
    </source>
</evidence>
<reference evidence="8 9" key="1">
    <citation type="submission" date="2024-01" db="EMBL/GenBank/DDBJ databases">
        <title>Comparative genomics of Cryptococcus and Kwoniella reveals pathogenesis evolution and contrasting modes of karyotype evolution via chromosome fusion or intercentromeric recombination.</title>
        <authorList>
            <person name="Coelho M.A."/>
            <person name="David-Palma M."/>
            <person name="Shea T."/>
            <person name="Bowers K."/>
            <person name="McGinley-Smith S."/>
            <person name="Mohammad A.W."/>
            <person name="Gnirke A."/>
            <person name="Yurkov A.M."/>
            <person name="Nowrousian M."/>
            <person name="Sun S."/>
            <person name="Cuomo C.A."/>
            <person name="Heitman J."/>
        </authorList>
    </citation>
    <scope>NUCLEOTIDE SEQUENCE [LARGE SCALE GENOMIC DNA]</scope>
    <source>
        <strain evidence="8 9">PYCC6329</strain>
    </source>
</reference>
<feature type="compositionally biased region" description="Low complexity" evidence="6">
    <location>
        <begin position="567"/>
        <end position="576"/>
    </location>
</feature>
<evidence type="ECO:0000259" key="7">
    <source>
        <dbReference type="Pfam" id="PF07524"/>
    </source>
</evidence>
<dbReference type="GeneID" id="91104978"/>
<keyword evidence="5" id="KW-0175">Coiled coil</keyword>
<feature type="region of interest" description="Disordered" evidence="6">
    <location>
        <begin position="240"/>
        <end position="266"/>
    </location>
</feature>
<protein>
    <recommendedName>
        <fullName evidence="7">Bromodomain associated domain-containing protein</fullName>
    </recommendedName>
</protein>
<feature type="compositionally biased region" description="Basic and acidic residues" evidence="6">
    <location>
        <begin position="150"/>
        <end position="163"/>
    </location>
</feature>
<feature type="compositionally biased region" description="Low complexity" evidence="6">
    <location>
        <begin position="524"/>
        <end position="546"/>
    </location>
</feature>
<dbReference type="InterPro" id="IPR009072">
    <property type="entry name" value="Histone-fold"/>
</dbReference>
<feature type="compositionally biased region" description="Polar residues" evidence="6">
    <location>
        <begin position="586"/>
        <end position="599"/>
    </location>
</feature>
<dbReference type="Gene3D" id="1.10.20.10">
    <property type="entry name" value="Histone, subunit A"/>
    <property type="match status" value="1"/>
</dbReference>
<feature type="region of interest" description="Disordered" evidence="6">
    <location>
        <begin position="508"/>
        <end position="546"/>
    </location>
</feature>
<dbReference type="AlphaFoldDB" id="A0AAX4KNY2"/>
<feature type="compositionally biased region" description="Polar residues" evidence="6">
    <location>
        <begin position="192"/>
        <end position="216"/>
    </location>
</feature>
<keyword evidence="2" id="KW-0805">Transcription regulation</keyword>
<keyword evidence="4" id="KW-0539">Nucleus</keyword>
<feature type="domain" description="Bromodomain associated" evidence="7">
    <location>
        <begin position="16"/>
        <end position="79"/>
    </location>
</feature>
<name>A0AAX4KNY2_9TREE</name>
<organism evidence="8 9">
    <name type="scientific">Kwoniella europaea PYCC6329</name>
    <dbReference type="NCBI Taxonomy" id="1423913"/>
    <lineage>
        <taxon>Eukaryota</taxon>
        <taxon>Fungi</taxon>
        <taxon>Dikarya</taxon>
        <taxon>Basidiomycota</taxon>
        <taxon>Agaricomycotina</taxon>
        <taxon>Tremellomycetes</taxon>
        <taxon>Tremellales</taxon>
        <taxon>Cryptococcaceae</taxon>
        <taxon>Kwoniella</taxon>
    </lineage>
</organism>
<sequence>MTAPTPEAVLHLATLHTLAQAGFASTSQAASLTLSTVIPKYLKVLATACVERATLAGRGKVAAIDVVDALDDMGVNVDELIDWAVDQSGDYFDDTSMGGLQNYLQEGLSVEEGIAQMKLVPQEELEQADEDEEREEEQQQDISQGDEDITMDRSHEDEQIKVEPEEEVEMEERLYIYRHKSPDFSWLPPLPSINNQPQQGPTSPGTREPDQPSSSEAIPLPAPSQSIADRYRRPISYASSQLSQAHPFHDPPRPQPSSSIPISPAPSSLPNLISTYAAIASDPSITLRQTDLRRQATELLRQTILTVDSYSPSPTLTTPIPPVRASSIVPSHSDILPQKLLPVNPNSNSNANGGLLSSMVHQINSPNLPYTLRERLTSLRPPVVQNRNDQPIFYNDPVRGPDESSLMKLKGKHHANTKTEGEDGVGGEEGKKIWLKQTWDSGPRGIDKWSKPFLPKGKKVIIQREGEKKPRMDPEDIRRIQEQQERELEKEKERMKEQENGKVKVNLRLPNFNGNSLNDTDQKSGSVGPTNGNVNTNTSTNTSISPIASQVTTPGIKIKLGGGVGGSSNNSNINQKLSISPGLMMPSTNNEYPNSVNPY</sequence>
<feature type="compositionally biased region" description="Low complexity" evidence="6">
    <location>
        <begin position="256"/>
        <end position="266"/>
    </location>
</feature>
<evidence type="ECO:0000256" key="1">
    <source>
        <dbReference type="ARBA" id="ARBA00004123"/>
    </source>
</evidence>
<feature type="region of interest" description="Disordered" evidence="6">
    <location>
        <begin position="123"/>
        <end position="167"/>
    </location>
</feature>
<dbReference type="Proteomes" id="UP001358614">
    <property type="component" value="Chromosome 1"/>
</dbReference>
<dbReference type="EMBL" id="CP144089">
    <property type="protein sequence ID" value="WWD08067.1"/>
    <property type="molecule type" value="Genomic_DNA"/>
</dbReference>
<dbReference type="InterPro" id="IPR006565">
    <property type="entry name" value="BTP"/>
</dbReference>
<feature type="coiled-coil region" evidence="5">
    <location>
        <begin position="478"/>
        <end position="508"/>
    </location>
</feature>
<dbReference type="KEGG" id="ker:91104978"/>
<dbReference type="GO" id="GO:0005634">
    <property type="term" value="C:nucleus"/>
    <property type="evidence" value="ECO:0007669"/>
    <property type="project" value="UniProtKB-SubCell"/>
</dbReference>
<feature type="compositionally biased region" description="Acidic residues" evidence="6">
    <location>
        <begin position="123"/>
        <end position="149"/>
    </location>
</feature>
<evidence type="ECO:0000256" key="5">
    <source>
        <dbReference type="SAM" id="Coils"/>
    </source>
</evidence>
<dbReference type="RefSeq" id="XP_066086034.1">
    <property type="nucleotide sequence ID" value="XM_066229937.1"/>
</dbReference>
<comment type="subcellular location">
    <subcellularLocation>
        <location evidence="1">Nucleus</location>
    </subcellularLocation>
</comment>
<evidence type="ECO:0000256" key="4">
    <source>
        <dbReference type="ARBA" id="ARBA00023242"/>
    </source>
</evidence>
<evidence type="ECO:0000313" key="8">
    <source>
        <dbReference type="EMBL" id="WWD08067.1"/>
    </source>
</evidence>
<accession>A0AAX4KNY2</accession>
<evidence type="ECO:0000256" key="2">
    <source>
        <dbReference type="ARBA" id="ARBA00023015"/>
    </source>
</evidence>
<proteinExistence type="predicted"/>
<evidence type="ECO:0000256" key="3">
    <source>
        <dbReference type="ARBA" id="ARBA00023163"/>
    </source>
</evidence>
<dbReference type="Pfam" id="PF07524">
    <property type="entry name" value="Bromo_TP"/>
    <property type="match status" value="1"/>
</dbReference>
<keyword evidence="3" id="KW-0804">Transcription</keyword>
<evidence type="ECO:0000313" key="9">
    <source>
        <dbReference type="Proteomes" id="UP001358614"/>
    </source>
</evidence>
<gene>
    <name evidence="8" type="ORF">V865_006177</name>
</gene>
<feature type="region of interest" description="Disordered" evidence="6">
    <location>
        <begin position="187"/>
        <end position="227"/>
    </location>
</feature>
<keyword evidence="9" id="KW-1185">Reference proteome</keyword>
<dbReference type="GO" id="GO:0046982">
    <property type="term" value="F:protein heterodimerization activity"/>
    <property type="evidence" value="ECO:0007669"/>
    <property type="project" value="InterPro"/>
</dbReference>
<feature type="region of interest" description="Disordered" evidence="6">
    <location>
        <begin position="562"/>
        <end position="599"/>
    </location>
</feature>